<dbReference type="PROSITE" id="PS51935">
    <property type="entry name" value="NLPC_P60"/>
    <property type="match status" value="1"/>
</dbReference>
<keyword evidence="3" id="KW-0732">Signal</keyword>
<protein>
    <submittedName>
        <fullName evidence="7">C40 family peptidase</fullName>
    </submittedName>
</protein>
<dbReference type="Proteomes" id="UP001056255">
    <property type="component" value="Chromosome II"/>
</dbReference>
<keyword evidence="4" id="KW-0378">Hydrolase</keyword>
<gene>
    <name evidence="7" type="ORF">K6Q96_20930</name>
</gene>
<dbReference type="Pfam" id="PF00877">
    <property type="entry name" value="NLPC_P60"/>
    <property type="match status" value="1"/>
</dbReference>
<dbReference type="PANTHER" id="PTHR47360:SF1">
    <property type="entry name" value="ENDOPEPTIDASE NLPC-RELATED"/>
    <property type="match status" value="1"/>
</dbReference>
<organism evidence="7 8">
    <name type="scientific">Grimontia kaedaensis</name>
    <dbReference type="NCBI Taxonomy" id="2872157"/>
    <lineage>
        <taxon>Bacteria</taxon>
        <taxon>Pseudomonadati</taxon>
        <taxon>Pseudomonadota</taxon>
        <taxon>Gammaproteobacteria</taxon>
        <taxon>Vibrionales</taxon>
        <taxon>Vibrionaceae</taxon>
        <taxon>Grimontia</taxon>
    </lineage>
</organism>
<evidence type="ECO:0000256" key="5">
    <source>
        <dbReference type="ARBA" id="ARBA00022807"/>
    </source>
</evidence>
<name>A0ABY4WZ04_9GAMM</name>
<keyword evidence="8" id="KW-1185">Reference proteome</keyword>
<keyword evidence="2" id="KW-0645">Protease</keyword>
<evidence type="ECO:0000256" key="2">
    <source>
        <dbReference type="ARBA" id="ARBA00022670"/>
    </source>
</evidence>
<feature type="domain" description="NlpC/P60" evidence="6">
    <location>
        <begin position="53"/>
        <end position="174"/>
    </location>
</feature>
<dbReference type="InterPro" id="IPR000064">
    <property type="entry name" value="NLP_P60_dom"/>
</dbReference>
<dbReference type="PROSITE" id="PS51257">
    <property type="entry name" value="PROKAR_LIPOPROTEIN"/>
    <property type="match status" value="1"/>
</dbReference>
<dbReference type="InterPro" id="IPR038765">
    <property type="entry name" value="Papain-like_cys_pep_sf"/>
</dbReference>
<comment type="similarity">
    <text evidence="1">Belongs to the peptidase C40 family.</text>
</comment>
<dbReference type="InterPro" id="IPR052062">
    <property type="entry name" value="Murein_DD/LD_carboxypeptidase"/>
</dbReference>
<dbReference type="Gene3D" id="3.90.1720.10">
    <property type="entry name" value="endopeptidase domain like (from Nostoc punctiforme)"/>
    <property type="match status" value="1"/>
</dbReference>
<evidence type="ECO:0000256" key="3">
    <source>
        <dbReference type="ARBA" id="ARBA00022729"/>
    </source>
</evidence>
<evidence type="ECO:0000259" key="6">
    <source>
        <dbReference type="PROSITE" id="PS51935"/>
    </source>
</evidence>
<dbReference type="SUPFAM" id="SSF54001">
    <property type="entry name" value="Cysteine proteinases"/>
    <property type="match status" value="1"/>
</dbReference>
<evidence type="ECO:0000256" key="1">
    <source>
        <dbReference type="ARBA" id="ARBA00007074"/>
    </source>
</evidence>
<accession>A0ABY4WZ04</accession>
<evidence type="ECO:0000313" key="8">
    <source>
        <dbReference type="Proteomes" id="UP001056255"/>
    </source>
</evidence>
<evidence type="ECO:0000256" key="4">
    <source>
        <dbReference type="ARBA" id="ARBA00022801"/>
    </source>
</evidence>
<dbReference type="PANTHER" id="PTHR47360">
    <property type="entry name" value="MUREIN DD-ENDOPEPTIDASE MEPS/MUREIN LD-CARBOXYPEPTIDASE"/>
    <property type="match status" value="1"/>
</dbReference>
<evidence type="ECO:0000313" key="7">
    <source>
        <dbReference type="EMBL" id="USH04215.1"/>
    </source>
</evidence>
<dbReference type="RefSeq" id="WP_251879815.1">
    <property type="nucleotide sequence ID" value="NZ_CP082276.1"/>
</dbReference>
<keyword evidence="5" id="KW-0788">Thiol protease</keyword>
<dbReference type="EMBL" id="CP082276">
    <property type="protein sequence ID" value="USH04215.1"/>
    <property type="molecule type" value="Genomic_DNA"/>
</dbReference>
<sequence length="176" mass="19763">MPKNWILITGLFSSFLLVGCESPTPDGNDSNFSSHYETNRPGTFAPSGSSFESSKSHALFAYFKEWKGTPYRYGGASKRGIDCSAFIQQVFLAVYEHSLPRTTRQQIKMGDKITLANAGHGDLIFFKTGSSRYHVGIYIGEKEFMHASSSKGVTISRVDNPYWSKRVIDVRRYPLQ</sequence>
<proteinExistence type="inferred from homology"/>
<reference evidence="7" key="1">
    <citation type="submission" date="2021-08" db="EMBL/GenBank/DDBJ databases">
        <authorList>
            <person name="Sakaguchi M."/>
            <person name="Kikuchi T."/>
            <person name="Urbanczyk H."/>
        </authorList>
    </citation>
    <scope>NUCLEOTIDE SEQUENCE</scope>
    <source>
        <strain evidence="7">020920N</strain>
    </source>
</reference>